<accession>A4SVL5</accession>
<keyword evidence="1" id="KW-0328">Glycosyltransferase</keyword>
<dbReference type="HOGENOM" id="CLU_063203_2_1_4"/>
<name>A4SVL5_POLAQ</name>
<dbReference type="RefSeq" id="WP_011902154.1">
    <property type="nucleotide sequence ID" value="NC_009379.1"/>
</dbReference>
<dbReference type="AlphaFoldDB" id="A4SVL5"/>
<sequence>MIENLTNPLRMSLRTQCDVIDIPVDIGNINSISQGLNELANQKATAGKYVCVANVHMLTVARENPLLKTVLEKAHLVIADGMPLVWTQKRKGFTQAQRVSGPDLMLDLCKLCAANNHSIFLLGTDEATLKELSAMLLEQFPKLKIAGYHAPARLPENPPLDEEIARKINASGASFLFVGLGCPKQEFWCSTFAPHLNPISIGVGAAFDFHSGKKKRPPLWVQHFGLEWCYRLLSEPGRLWKRYLISNTQFIYLSMIDLVKSKRP</sequence>
<dbReference type="CDD" id="cd06533">
    <property type="entry name" value="Glyco_transf_WecG_TagA"/>
    <property type="match status" value="1"/>
</dbReference>
<dbReference type="EMBL" id="CP000655">
    <property type="protein sequence ID" value="ABP33529.1"/>
    <property type="molecule type" value="Genomic_DNA"/>
</dbReference>
<evidence type="ECO:0000256" key="1">
    <source>
        <dbReference type="ARBA" id="ARBA00022676"/>
    </source>
</evidence>
<dbReference type="NCBIfam" id="TIGR00696">
    <property type="entry name" value="wecG_tagA_cpsF"/>
    <property type="match status" value="1"/>
</dbReference>
<dbReference type="CAZy" id="GT26">
    <property type="family name" value="Glycosyltransferase Family 26"/>
</dbReference>
<keyword evidence="2 3" id="KW-0808">Transferase</keyword>
<organism evidence="3 4">
    <name type="scientific">Polynucleobacter asymbioticus (strain DSM 18221 / CIP 109841 / QLW-P1DMWA-1)</name>
    <name type="common">Polynucleobacter necessarius subsp. asymbioticus</name>
    <dbReference type="NCBI Taxonomy" id="312153"/>
    <lineage>
        <taxon>Bacteria</taxon>
        <taxon>Pseudomonadati</taxon>
        <taxon>Pseudomonadota</taxon>
        <taxon>Betaproteobacteria</taxon>
        <taxon>Burkholderiales</taxon>
        <taxon>Burkholderiaceae</taxon>
        <taxon>Polynucleobacter</taxon>
    </lineage>
</organism>
<dbReference type="Pfam" id="PF03808">
    <property type="entry name" value="Glyco_tran_WecG"/>
    <property type="match status" value="1"/>
</dbReference>
<dbReference type="PANTHER" id="PTHR34136:SF1">
    <property type="entry name" value="UDP-N-ACETYL-D-MANNOSAMINURONIC ACID TRANSFERASE"/>
    <property type="match status" value="1"/>
</dbReference>
<evidence type="ECO:0000256" key="2">
    <source>
        <dbReference type="ARBA" id="ARBA00022679"/>
    </source>
</evidence>
<dbReference type="Proteomes" id="UP000000231">
    <property type="component" value="Chromosome"/>
</dbReference>
<gene>
    <name evidence="3" type="ordered locus">Pnuc_0308</name>
</gene>
<dbReference type="KEGG" id="pnu:Pnuc_0308"/>
<reference evidence="3 4" key="1">
    <citation type="journal article" date="2012" name="Stand. Genomic Sci.">
        <title>Complete genome sequence of Polynucleobacter necessarius subsp. asymbioticus type strain (QLW-P1DMWA-1(T)).</title>
        <authorList>
            <person name="Meincke L."/>
            <person name="Copeland A."/>
            <person name="Lapidus A."/>
            <person name="Lucas S."/>
            <person name="Berry K.W."/>
            <person name="Del Rio T.G."/>
            <person name="Hammon N."/>
            <person name="Dalin E."/>
            <person name="Tice H."/>
            <person name="Pitluck S."/>
            <person name="Richardson P."/>
            <person name="Bruce D."/>
            <person name="Goodwin L."/>
            <person name="Han C."/>
            <person name="Tapia R."/>
            <person name="Detter J.C."/>
            <person name="Schmutz J."/>
            <person name="Brettin T."/>
            <person name="Larimer F."/>
            <person name="Land M."/>
            <person name="Hauser L."/>
            <person name="Kyrpides N.C."/>
            <person name="Ivanova N."/>
            <person name="Goker M."/>
            <person name="Woyke T."/>
            <person name="Wu Q.L."/>
            <person name="Pockl M."/>
            <person name="Hahn M.W."/>
            <person name="Klenk H.P."/>
        </authorList>
    </citation>
    <scope>NUCLEOTIDE SEQUENCE [LARGE SCALE GENOMIC DNA]</scope>
    <source>
        <strain evidence="4">DSM 18221 / CIP 109841 / QLW-P1DMWA-1</strain>
    </source>
</reference>
<dbReference type="GeneID" id="31480657"/>
<dbReference type="PANTHER" id="PTHR34136">
    <property type="match status" value="1"/>
</dbReference>
<keyword evidence="4" id="KW-1185">Reference proteome</keyword>
<dbReference type="GO" id="GO:0016758">
    <property type="term" value="F:hexosyltransferase activity"/>
    <property type="evidence" value="ECO:0007669"/>
    <property type="project" value="TreeGrafter"/>
</dbReference>
<proteinExistence type="predicted"/>
<evidence type="ECO:0000313" key="3">
    <source>
        <dbReference type="EMBL" id="ABP33529.1"/>
    </source>
</evidence>
<dbReference type="InterPro" id="IPR004629">
    <property type="entry name" value="WecG_TagA_CpsF"/>
</dbReference>
<evidence type="ECO:0000313" key="4">
    <source>
        <dbReference type="Proteomes" id="UP000000231"/>
    </source>
</evidence>
<protein>
    <submittedName>
        <fullName evidence="3">Glycosyl transferase, WecB/TagA/CpsF family</fullName>
    </submittedName>
</protein>
<dbReference type="eggNOG" id="COG1922">
    <property type="taxonomic scope" value="Bacteria"/>
</dbReference>